<dbReference type="Proteomes" id="UP001190700">
    <property type="component" value="Unassembled WGS sequence"/>
</dbReference>
<sequence length="340" mass="35656">MDDDEEDWPAFQDSPNALVFTCKRGSFRSSSSSTPAFCVKWGLDVQLATQRAREGYHKTKKCILFGVNHRCAGPQARRTLLKPASGHRPDHFVASSHSVRGEASDLPLIQSQTVDEIFGMPPLLPLAVTWRCHAVDQNAGLLDVRSDAGLANVASDCRMLFNVTAGGAGGAEVEFEMSYVPVSPLAVLAVPVLAIDNALALKFLLPAALDRTPKLDKFRKLMGALYGGAGIAHAIDLLGQSKLLAYAGAPVFADCSPLGQSLAVAWCAAGPFAFLCSRKGGATADLGLAAYGLIEVFCAAVVASTAASGAMGTNALVNAVGVQAVIAFCWFSLSTQPEDA</sequence>
<organism evidence="1 2">
    <name type="scientific">Cymbomonas tetramitiformis</name>
    <dbReference type="NCBI Taxonomy" id="36881"/>
    <lineage>
        <taxon>Eukaryota</taxon>
        <taxon>Viridiplantae</taxon>
        <taxon>Chlorophyta</taxon>
        <taxon>Pyramimonadophyceae</taxon>
        <taxon>Pyramimonadales</taxon>
        <taxon>Pyramimonadaceae</taxon>
        <taxon>Cymbomonas</taxon>
    </lineage>
</organism>
<dbReference type="AlphaFoldDB" id="A0AAE0F719"/>
<protein>
    <submittedName>
        <fullName evidence="1">Uncharacterized protein</fullName>
    </submittedName>
</protein>
<accession>A0AAE0F719</accession>
<proteinExistence type="predicted"/>
<dbReference type="EMBL" id="LGRX02024066">
    <property type="protein sequence ID" value="KAK3254153.1"/>
    <property type="molecule type" value="Genomic_DNA"/>
</dbReference>
<keyword evidence="2" id="KW-1185">Reference proteome</keyword>
<reference evidence="1 2" key="1">
    <citation type="journal article" date="2015" name="Genome Biol. Evol.">
        <title>Comparative Genomics of a Bacterivorous Green Alga Reveals Evolutionary Causalities and Consequences of Phago-Mixotrophic Mode of Nutrition.</title>
        <authorList>
            <person name="Burns J.A."/>
            <person name="Paasch A."/>
            <person name="Narechania A."/>
            <person name="Kim E."/>
        </authorList>
    </citation>
    <scope>NUCLEOTIDE SEQUENCE [LARGE SCALE GENOMIC DNA]</scope>
    <source>
        <strain evidence="1 2">PLY_AMNH</strain>
    </source>
</reference>
<comment type="caution">
    <text evidence="1">The sequence shown here is derived from an EMBL/GenBank/DDBJ whole genome shotgun (WGS) entry which is preliminary data.</text>
</comment>
<gene>
    <name evidence="1" type="ORF">CYMTET_36625</name>
</gene>
<evidence type="ECO:0000313" key="1">
    <source>
        <dbReference type="EMBL" id="KAK3254153.1"/>
    </source>
</evidence>
<name>A0AAE0F719_9CHLO</name>
<evidence type="ECO:0000313" key="2">
    <source>
        <dbReference type="Proteomes" id="UP001190700"/>
    </source>
</evidence>